<evidence type="ECO:0008006" key="4">
    <source>
        <dbReference type="Google" id="ProtNLM"/>
    </source>
</evidence>
<feature type="region of interest" description="Disordered" evidence="1">
    <location>
        <begin position="1"/>
        <end position="85"/>
    </location>
</feature>
<organism evidence="2 3">
    <name type="scientific">Dreissena polymorpha</name>
    <name type="common">Zebra mussel</name>
    <name type="synonym">Mytilus polymorpha</name>
    <dbReference type="NCBI Taxonomy" id="45954"/>
    <lineage>
        <taxon>Eukaryota</taxon>
        <taxon>Metazoa</taxon>
        <taxon>Spiralia</taxon>
        <taxon>Lophotrochozoa</taxon>
        <taxon>Mollusca</taxon>
        <taxon>Bivalvia</taxon>
        <taxon>Autobranchia</taxon>
        <taxon>Heteroconchia</taxon>
        <taxon>Euheterodonta</taxon>
        <taxon>Imparidentia</taxon>
        <taxon>Neoheterodontei</taxon>
        <taxon>Myida</taxon>
        <taxon>Dreissenoidea</taxon>
        <taxon>Dreissenidae</taxon>
        <taxon>Dreissena</taxon>
    </lineage>
</organism>
<dbReference type="InterPro" id="IPR052789">
    <property type="entry name" value="SSUH2_homolog"/>
</dbReference>
<comment type="caution">
    <text evidence="2">The sequence shown here is derived from an EMBL/GenBank/DDBJ whole genome shotgun (WGS) entry which is preliminary data.</text>
</comment>
<accession>A0A9D4RVJ1</accession>
<dbReference type="PANTHER" id="PTHR48465">
    <property type="entry name" value="PROTEIN SSUH2 HOMOLOG"/>
    <property type="match status" value="1"/>
</dbReference>
<dbReference type="Proteomes" id="UP000828390">
    <property type="component" value="Unassembled WGS sequence"/>
</dbReference>
<gene>
    <name evidence="2" type="ORF">DPMN_004339</name>
</gene>
<dbReference type="PANTHER" id="PTHR48465:SF1">
    <property type="entry name" value="PROTEIN SSUH2 HOMOLOG"/>
    <property type="match status" value="1"/>
</dbReference>
<protein>
    <recommendedName>
        <fullName evidence="4">Protein SSUH2 homolog</fullName>
    </recommendedName>
</protein>
<dbReference type="EMBL" id="JAIWYP010000001">
    <property type="protein sequence ID" value="KAH3880425.1"/>
    <property type="molecule type" value="Genomic_DNA"/>
</dbReference>
<dbReference type="AlphaFoldDB" id="A0A9D4RVJ1"/>
<feature type="compositionally biased region" description="Pro residues" evidence="1">
    <location>
        <begin position="7"/>
        <end position="32"/>
    </location>
</feature>
<evidence type="ECO:0000313" key="2">
    <source>
        <dbReference type="EMBL" id="KAH3880425.1"/>
    </source>
</evidence>
<name>A0A9D4RVJ1_DREPO</name>
<feature type="compositionally biased region" description="Pro residues" evidence="1">
    <location>
        <begin position="66"/>
        <end position="81"/>
    </location>
</feature>
<evidence type="ECO:0000313" key="3">
    <source>
        <dbReference type="Proteomes" id="UP000828390"/>
    </source>
</evidence>
<keyword evidence="3" id="KW-1185">Reference proteome</keyword>
<proteinExistence type="predicted"/>
<sequence>MSAYPPGLNPGQPPQPWNPGMGPPPPSDPSQLPPASDQPPQNVPKIPDYPEIPGYVSVTFGKDTPVKPPPQPPPQGNPPPMTFTDLANLDEESCRQAMYQFVSEHCCYGSKPAKEMKITDFKGITALHYILETFAEGRTTMNAHTPYLGGPVDGPENGPPPLPWTIPCDPDQKFRTHSKKIEVPHTSVVCGCTGCDQRGWNWCWRCGGRGRAKCTTCGGDGRVQQYDSQQQRQVAVMCHRCHGDGLALCMTCGGDGRVTCSTCQGYRFVRCYILLTVAYTNHKEDFILETSDMPDELVRNVSGTIIFEDVQPMVWPITSYPVPEINANSQRLVSSHRGQWPSEKILSQRQTLRGVPVTEVAYTWEGQSMRYWVYGKERRVYCPDYPHQCCWGCSIL</sequence>
<evidence type="ECO:0000256" key="1">
    <source>
        <dbReference type="SAM" id="MobiDB-lite"/>
    </source>
</evidence>
<dbReference type="OrthoDB" id="3355217at2759"/>
<reference evidence="2" key="2">
    <citation type="submission" date="2020-11" db="EMBL/GenBank/DDBJ databases">
        <authorList>
            <person name="McCartney M.A."/>
            <person name="Auch B."/>
            <person name="Kono T."/>
            <person name="Mallez S."/>
            <person name="Becker A."/>
            <person name="Gohl D.M."/>
            <person name="Silverstein K.A.T."/>
            <person name="Koren S."/>
            <person name="Bechman K.B."/>
            <person name="Herman A."/>
            <person name="Abrahante J.E."/>
            <person name="Garbe J."/>
        </authorList>
    </citation>
    <scope>NUCLEOTIDE SEQUENCE</scope>
    <source>
        <strain evidence="2">Duluth1</strain>
        <tissue evidence="2">Whole animal</tissue>
    </source>
</reference>
<reference evidence="2" key="1">
    <citation type="journal article" date="2019" name="bioRxiv">
        <title>The Genome of the Zebra Mussel, Dreissena polymorpha: A Resource for Invasive Species Research.</title>
        <authorList>
            <person name="McCartney M.A."/>
            <person name="Auch B."/>
            <person name="Kono T."/>
            <person name="Mallez S."/>
            <person name="Zhang Y."/>
            <person name="Obille A."/>
            <person name="Becker A."/>
            <person name="Abrahante J.E."/>
            <person name="Garbe J."/>
            <person name="Badalamenti J.P."/>
            <person name="Herman A."/>
            <person name="Mangelson H."/>
            <person name="Liachko I."/>
            <person name="Sullivan S."/>
            <person name="Sone E.D."/>
            <person name="Koren S."/>
            <person name="Silverstein K.A.T."/>
            <person name="Beckman K.B."/>
            <person name="Gohl D.M."/>
        </authorList>
    </citation>
    <scope>NUCLEOTIDE SEQUENCE</scope>
    <source>
        <strain evidence="2">Duluth1</strain>
        <tissue evidence="2">Whole animal</tissue>
    </source>
</reference>